<evidence type="ECO:0000313" key="2">
    <source>
        <dbReference type="EMBL" id="TFV48850.1"/>
    </source>
</evidence>
<dbReference type="RefSeq" id="WP_135174365.1">
    <property type="nucleotide sequence ID" value="NZ_SPQT01000004.1"/>
</dbReference>
<sequence length="213" mass="22973">MSEDRFLARWSRRKQEAKATPTQSDPAMRGDMQSALPPAAKDDEAEIDLSSLPSIDLITSATDITAFLRKGIPQELTRAALRRVWSADPAIRDFVGLAESAWDFNDPTAMPGFGPLDCSEAELAAFVDRIVGGLSKSAETLSETPVEVTDSSRELRQVERSNVEIVAEEAAPTESAPVPAAAHLTVAEHTEAESTEGEHVSLPRRTHGGALPR</sequence>
<organism evidence="2 3">
    <name type="scientific">Bradyrhizobium niftali</name>
    <dbReference type="NCBI Taxonomy" id="2560055"/>
    <lineage>
        <taxon>Bacteria</taxon>
        <taxon>Pseudomonadati</taxon>
        <taxon>Pseudomonadota</taxon>
        <taxon>Alphaproteobacteria</taxon>
        <taxon>Hyphomicrobiales</taxon>
        <taxon>Nitrobacteraceae</taxon>
        <taxon>Bradyrhizobium</taxon>
    </lineage>
</organism>
<evidence type="ECO:0000313" key="3">
    <source>
        <dbReference type="Proteomes" id="UP000297966"/>
    </source>
</evidence>
<reference evidence="2 3" key="1">
    <citation type="submission" date="2019-03" db="EMBL/GenBank/DDBJ databases">
        <title>Bradyrhizobium diversity isolated from nodules of Chamaecrista fasciculata.</title>
        <authorList>
            <person name="Klepa M.S."/>
            <person name="Urquiaga M.O."/>
            <person name="Hungria M."/>
            <person name="Delamuta J.R."/>
        </authorList>
    </citation>
    <scope>NUCLEOTIDE SEQUENCE [LARGE SCALE GENOMIC DNA]</scope>
    <source>
        <strain evidence="2 3">CNPSo 3448</strain>
    </source>
</reference>
<evidence type="ECO:0000256" key="1">
    <source>
        <dbReference type="SAM" id="MobiDB-lite"/>
    </source>
</evidence>
<keyword evidence="3" id="KW-1185">Reference proteome</keyword>
<feature type="region of interest" description="Disordered" evidence="1">
    <location>
        <begin position="187"/>
        <end position="213"/>
    </location>
</feature>
<dbReference type="Pfam" id="PF11748">
    <property type="entry name" value="DUF3306"/>
    <property type="match status" value="1"/>
</dbReference>
<dbReference type="AlphaFoldDB" id="A0A4Y9M131"/>
<feature type="compositionally biased region" description="Basic and acidic residues" evidence="1">
    <location>
        <begin position="187"/>
        <end position="201"/>
    </location>
</feature>
<proteinExistence type="predicted"/>
<gene>
    <name evidence="2" type="ORF">E4K65_12255</name>
</gene>
<feature type="region of interest" description="Disordered" evidence="1">
    <location>
        <begin position="1"/>
        <end position="43"/>
    </location>
</feature>
<protein>
    <submittedName>
        <fullName evidence="2">DUF3306 domain-containing protein</fullName>
    </submittedName>
</protein>
<dbReference type="OrthoDB" id="8100830at2"/>
<dbReference type="Proteomes" id="UP000297966">
    <property type="component" value="Unassembled WGS sequence"/>
</dbReference>
<dbReference type="EMBL" id="SPQT01000004">
    <property type="protein sequence ID" value="TFV48850.1"/>
    <property type="molecule type" value="Genomic_DNA"/>
</dbReference>
<dbReference type="InterPro" id="IPR021735">
    <property type="entry name" value="DUF3306"/>
</dbReference>
<feature type="compositionally biased region" description="Basic and acidic residues" evidence="1">
    <location>
        <begin position="1"/>
        <end position="17"/>
    </location>
</feature>
<comment type="caution">
    <text evidence="2">The sequence shown here is derived from an EMBL/GenBank/DDBJ whole genome shotgun (WGS) entry which is preliminary data.</text>
</comment>
<accession>A0A4Y9M131</accession>
<name>A0A4Y9M131_9BRAD</name>